<organism evidence="2 3">
    <name type="scientific">Candidatus Collierbacteria bacterium GW2011_GWA1_44_12</name>
    <dbReference type="NCBI Taxonomy" id="1618376"/>
    <lineage>
        <taxon>Bacteria</taxon>
        <taxon>Candidatus Collieribacteriota</taxon>
    </lineage>
</organism>
<feature type="transmembrane region" description="Helical" evidence="1">
    <location>
        <begin position="12"/>
        <end position="31"/>
    </location>
</feature>
<dbReference type="AlphaFoldDB" id="A0A0G1GP94"/>
<feature type="transmembrane region" description="Helical" evidence="1">
    <location>
        <begin position="37"/>
        <end position="56"/>
    </location>
</feature>
<keyword evidence="1" id="KW-1133">Transmembrane helix</keyword>
<dbReference type="Proteomes" id="UP000034069">
    <property type="component" value="Unassembled WGS sequence"/>
</dbReference>
<evidence type="ECO:0000313" key="2">
    <source>
        <dbReference type="EMBL" id="KKT36138.1"/>
    </source>
</evidence>
<sequence length="63" mass="6958">MRNKDKLALGKTLIYGSVVCVILAFIGAVGTDMWLASTQWMLIALTLAIWGVFVLLEAQFKVK</sequence>
<comment type="caution">
    <text evidence="2">The sequence shown here is derived from an EMBL/GenBank/DDBJ whole genome shotgun (WGS) entry which is preliminary data.</text>
</comment>
<dbReference type="EMBL" id="LCHN01000006">
    <property type="protein sequence ID" value="KKT36138.1"/>
    <property type="molecule type" value="Genomic_DNA"/>
</dbReference>
<evidence type="ECO:0000313" key="3">
    <source>
        <dbReference type="Proteomes" id="UP000034069"/>
    </source>
</evidence>
<gene>
    <name evidence="2" type="ORF">UW23_C0006G0023</name>
</gene>
<keyword evidence="1" id="KW-0812">Transmembrane</keyword>
<proteinExistence type="predicted"/>
<keyword evidence="1" id="KW-0472">Membrane</keyword>
<name>A0A0G1GP94_9BACT</name>
<reference evidence="2 3" key="1">
    <citation type="journal article" date="2015" name="Nature">
        <title>rRNA introns, odd ribosomes, and small enigmatic genomes across a large radiation of phyla.</title>
        <authorList>
            <person name="Brown C.T."/>
            <person name="Hug L.A."/>
            <person name="Thomas B.C."/>
            <person name="Sharon I."/>
            <person name="Castelle C.J."/>
            <person name="Singh A."/>
            <person name="Wilkins M.J."/>
            <person name="Williams K.H."/>
            <person name="Banfield J.F."/>
        </authorList>
    </citation>
    <scope>NUCLEOTIDE SEQUENCE [LARGE SCALE GENOMIC DNA]</scope>
</reference>
<evidence type="ECO:0000256" key="1">
    <source>
        <dbReference type="SAM" id="Phobius"/>
    </source>
</evidence>
<protein>
    <submittedName>
        <fullName evidence="2">Uncharacterized protein</fullName>
    </submittedName>
</protein>
<accession>A0A0G1GP94</accession>